<sequence length="84" mass="9389">MQSNRMALIELAAEGARALARGETEEVLETLIQDRALTPQPQTKLEYESFSICLVLSQNIKLPILGNFIDFPVLERQCARKSGL</sequence>
<accession>A0A6J6NMD0</accession>
<name>A0A6J6NMD0_9ZZZZ</name>
<evidence type="ECO:0000313" key="1">
    <source>
        <dbReference type="EMBL" id="CAB4685895.1"/>
    </source>
</evidence>
<organism evidence="1">
    <name type="scientific">freshwater metagenome</name>
    <dbReference type="NCBI Taxonomy" id="449393"/>
    <lineage>
        <taxon>unclassified sequences</taxon>
        <taxon>metagenomes</taxon>
        <taxon>ecological metagenomes</taxon>
    </lineage>
</organism>
<gene>
    <name evidence="1" type="ORF">UFOPK2373_00530</name>
</gene>
<dbReference type="AlphaFoldDB" id="A0A6J6NMD0"/>
<protein>
    <submittedName>
        <fullName evidence="1">Unannotated protein</fullName>
    </submittedName>
</protein>
<proteinExistence type="predicted"/>
<reference evidence="1" key="1">
    <citation type="submission" date="2020-05" db="EMBL/GenBank/DDBJ databases">
        <authorList>
            <person name="Chiriac C."/>
            <person name="Salcher M."/>
            <person name="Ghai R."/>
            <person name="Kavagutti S V."/>
        </authorList>
    </citation>
    <scope>NUCLEOTIDE SEQUENCE</scope>
</reference>
<dbReference type="EMBL" id="CAEZXL010000073">
    <property type="protein sequence ID" value="CAB4685895.1"/>
    <property type="molecule type" value="Genomic_DNA"/>
</dbReference>